<proteinExistence type="predicted"/>
<gene>
    <name evidence="2" type="ORF">CUD01_21300</name>
</gene>
<evidence type="ECO:0000313" key="3">
    <source>
        <dbReference type="Proteomes" id="UP000315842"/>
    </source>
</evidence>
<organism evidence="2 3">
    <name type="scientific">Cellulomonas uda</name>
    <dbReference type="NCBI Taxonomy" id="1714"/>
    <lineage>
        <taxon>Bacteria</taxon>
        <taxon>Bacillati</taxon>
        <taxon>Actinomycetota</taxon>
        <taxon>Actinomycetes</taxon>
        <taxon>Micrococcales</taxon>
        <taxon>Cellulomonadaceae</taxon>
        <taxon>Cellulomonas</taxon>
    </lineage>
</organism>
<dbReference type="AlphaFoldDB" id="A0A4Y3KDC6"/>
<dbReference type="Proteomes" id="UP000315842">
    <property type="component" value="Unassembled WGS sequence"/>
</dbReference>
<dbReference type="RefSeq" id="WP_141321011.1">
    <property type="nucleotide sequence ID" value="NZ_BJLP01000035.1"/>
</dbReference>
<evidence type="ECO:0008006" key="4">
    <source>
        <dbReference type="Google" id="ProtNLM"/>
    </source>
</evidence>
<keyword evidence="3" id="KW-1185">Reference proteome</keyword>
<keyword evidence="1" id="KW-1133">Transmembrane helix</keyword>
<evidence type="ECO:0000313" key="2">
    <source>
        <dbReference type="EMBL" id="GEA81686.1"/>
    </source>
</evidence>
<sequence>MSDERATMLAVFAVHNAEEIAFGDRGTPFDPAVLARVGLEPEDYGPRRMALATAVITAAVAALTRGLEDSPGPVRAGAAVAAAGALALNGASHVGRAVRLREYNPGLVTAPALLVASARAARSAARAGGLRPGTTAACVAAGAVVTLPVIVGSLRLARLLRR</sequence>
<dbReference type="EMBL" id="BJLP01000035">
    <property type="protein sequence ID" value="GEA81686.1"/>
    <property type="molecule type" value="Genomic_DNA"/>
</dbReference>
<comment type="caution">
    <text evidence="2">The sequence shown here is derived from an EMBL/GenBank/DDBJ whole genome shotgun (WGS) entry which is preliminary data.</text>
</comment>
<evidence type="ECO:0000256" key="1">
    <source>
        <dbReference type="SAM" id="Phobius"/>
    </source>
</evidence>
<dbReference type="InterPro" id="IPR025671">
    <property type="entry name" value="HXXEE"/>
</dbReference>
<protein>
    <recommendedName>
        <fullName evidence="4">HXXEE domain-containing protein</fullName>
    </recommendedName>
</protein>
<reference evidence="2 3" key="1">
    <citation type="submission" date="2019-06" db="EMBL/GenBank/DDBJ databases">
        <title>Whole genome shotgun sequence of Cellulomonas uda NBRC 3747.</title>
        <authorList>
            <person name="Hosoyama A."/>
            <person name="Uohara A."/>
            <person name="Ohji S."/>
            <person name="Ichikawa N."/>
        </authorList>
    </citation>
    <scope>NUCLEOTIDE SEQUENCE [LARGE SCALE GENOMIC DNA]</scope>
    <source>
        <strain evidence="2 3">NBRC 3747</strain>
    </source>
</reference>
<name>A0A4Y3KDC6_CELUD</name>
<keyword evidence="1" id="KW-0812">Transmembrane</keyword>
<accession>A0A4Y3KDC6</accession>
<feature type="transmembrane region" description="Helical" evidence="1">
    <location>
        <begin position="133"/>
        <end position="157"/>
    </location>
</feature>
<keyword evidence="1" id="KW-0472">Membrane</keyword>
<dbReference type="Pfam" id="PF13787">
    <property type="entry name" value="HXXEE"/>
    <property type="match status" value="1"/>
</dbReference>